<name>A0A418UXD9_RHOPL</name>
<evidence type="ECO:0000256" key="2">
    <source>
        <dbReference type="SAM" id="Phobius"/>
    </source>
</evidence>
<feature type="compositionally biased region" description="Pro residues" evidence="1">
    <location>
        <begin position="252"/>
        <end position="261"/>
    </location>
</feature>
<feature type="transmembrane region" description="Helical" evidence="2">
    <location>
        <begin position="157"/>
        <end position="175"/>
    </location>
</feature>
<reference evidence="3 4" key="1">
    <citation type="submission" date="2018-09" db="EMBL/GenBank/DDBJ databases">
        <title>Draft genome sequence of Rhodopseudomonas palustris 2.1.18.</title>
        <authorList>
            <person name="Robertson S.L."/>
            <person name="Meyer T.E."/>
            <person name="Kyndt J.A."/>
        </authorList>
    </citation>
    <scope>NUCLEOTIDE SEQUENCE [LARGE SCALE GENOMIC DNA]</scope>
    <source>
        <strain evidence="3 4">2.1.18</strain>
    </source>
</reference>
<evidence type="ECO:0000256" key="1">
    <source>
        <dbReference type="SAM" id="MobiDB-lite"/>
    </source>
</evidence>
<feature type="compositionally biased region" description="Pro residues" evidence="1">
    <location>
        <begin position="233"/>
        <end position="244"/>
    </location>
</feature>
<accession>A0A418UXD9</accession>
<dbReference type="Proteomes" id="UP000285523">
    <property type="component" value="Unassembled WGS sequence"/>
</dbReference>
<dbReference type="RefSeq" id="WP_119859307.1">
    <property type="nucleotide sequence ID" value="NZ_QYYD01000046.1"/>
</dbReference>
<evidence type="ECO:0000313" key="3">
    <source>
        <dbReference type="EMBL" id="RJF64765.1"/>
    </source>
</evidence>
<keyword evidence="2" id="KW-0812">Transmembrane</keyword>
<proteinExistence type="predicted"/>
<gene>
    <name evidence="3" type="ORF">D4Q52_25080</name>
</gene>
<feature type="compositionally biased region" description="Low complexity" evidence="1">
    <location>
        <begin position="213"/>
        <end position="232"/>
    </location>
</feature>
<feature type="transmembrane region" description="Helical" evidence="2">
    <location>
        <begin position="134"/>
        <end position="151"/>
    </location>
</feature>
<dbReference type="AlphaFoldDB" id="A0A418UXD9"/>
<keyword evidence="2" id="KW-0472">Membrane</keyword>
<feature type="transmembrane region" description="Helical" evidence="2">
    <location>
        <begin position="79"/>
        <end position="102"/>
    </location>
</feature>
<dbReference type="OrthoDB" id="7375506at2"/>
<evidence type="ECO:0000313" key="4">
    <source>
        <dbReference type="Proteomes" id="UP000285523"/>
    </source>
</evidence>
<protein>
    <submittedName>
        <fullName evidence="3">Uncharacterized protein</fullName>
    </submittedName>
</protein>
<organism evidence="3 4">
    <name type="scientific">Rhodopseudomonas palustris</name>
    <dbReference type="NCBI Taxonomy" id="1076"/>
    <lineage>
        <taxon>Bacteria</taxon>
        <taxon>Pseudomonadati</taxon>
        <taxon>Pseudomonadota</taxon>
        <taxon>Alphaproteobacteria</taxon>
        <taxon>Hyphomicrobiales</taxon>
        <taxon>Nitrobacteraceae</taxon>
        <taxon>Rhodopseudomonas</taxon>
    </lineage>
</organism>
<comment type="caution">
    <text evidence="3">The sequence shown here is derived from an EMBL/GenBank/DDBJ whole genome shotgun (WGS) entry which is preliminary data.</text>
</comment>
<sequence>MTAVDYEQPSARKWHSGFGGFLLRDWPYVLMLLLSLGGVSYTSFNPTGLYWVLITPLFGLICVIARWPHVVGRDEHIHLVISQALHWAAVLLTMQLMSLQVLRDVTGIASALSVLTLLALGTFSAGLHIRSWKVCVVGALLAISVPSAALLQQSALLILLVAVVLIAIAVPFVWARMRSPVGPEHPLYEAEAPTRTTAAPAATAAPVTPTPATPMSAAPTAPVAQTTLFEPPLFEPPETTPAPRPSLHDPVLPRPAAPPPVATADPGPTIAPVPTDVRAEPTSAPPHDSAEPKSDEGERPDNIRPLFGGR</sequence>
<feature type="region of interest" description="Disordered" evidence="1">
    <location>
        <begin position="195"/>
        <end position="310"/>
    </location>
</feature>
<keyword evidence="2" id="KW-1133">Transmembrane helix</keyword>
<dbReference type="EMBL" id="QYYD01000046">
    <property type="protein sequence ID" value="RJF64765.1"/>
    <property type="molecule type" value="Genomic_DNA"/>
</dbReference>
<feature type="compositionally biased region" description="Basic and acidic residues" evidence="1">
    <location>
        <begin position="288"/>
        <end position="302"/>
    </location>
</feature>
<feature type="transmembrane region" description="Helical" evidence="2">
    <location>
        <begin position="21"/>
        <end position="42"/>
    </location>
</feature>
<feature type="compositionally biased region" description="Low complexity" evidence="1">
    <location>
        <begin position="195"/>
        <end position="207"/>
    </location>
</feature>
<feature type="transmembrane region" description="Helical" evidence="2">
    <location>
        <begin position="108"/>
        <end position="127"/>
    </location>
</feature>
<feature type="transmembrane region" description="Helical" evidence="2">
    <location>
        <begin position="48"/>
        <end position="67"/>
    </location>
</feature>